<dbReference type="PANTHER" id="PTHR12686:SF8">
    <property type="entry name" value="EXOSOME COMPLEX COMPONENT CSL4"/>
    <property type="match status" value="1"/>
</dbReference>
<evidence type="ECO:0000256" key="1">
    <source>
        <dbReference type="ARBA" id="ARBA00004604"/>
    </source>
</evidence>
<dbReference type="InterPro" id="IPR019495">
    <property type="entry name" value="EXOSC1_C"/>
</dbReference>
<dbReference type="NCBIfam" id="NF034126">
    <property type="entry name" value="PRK09521.1"/>
    <property type="match status" value="1"/>
</dbReference>
<organism evidence="5">
    <name type="scientific">Tetraselmis chuii</name>
    <dbReference type="NCBI Taxonomy" id="63592"/>
    <lineage>
        <taxon>Eukaryota</taxon>
        <taxon>Viridiplantae</taxon>
        <taxon>Chlorophyta</taxon>
        <taxon>core chlorophytes</taxon>
        <taxon>Chlorodendrophyceae</taxon>
        <taxon>Chlorodendrales</taxon>
        <taxon>Chlorodendraceae</taxon>
        <taxon>Tetraselmis</taxon>
    </lineage>
</organism>
<dbReference type="GO" id="GO:0006396">
    <property type="term" value="P:RNA processing"/>
    <property type="evidence" value="ECO:0007669"/>
    <property type="project" value="InterPro"/>
</dbReference>
<keyword evidence="3" id="KW-0271">Exosome</keyword>
<reference evidence="5" key="1">
    <citation type="submission" date="2021-01" db="EMBL/GenBank/DDBJ databases">
        <authorList>
            <person name="Corre E."/>
            <person name="Pelletier E."/>
            <person name="Niang G."/>
            <person name="Scheremetjew M."/>
            <person name="Finn R."/>
            <person name="Kale V."/>
            <person name="Holt S."/>
            <person name="Cochrane G."/>
            <person name="Meng A."/>
            <person name="Brown T."/>
            <person name="Cohen L."/>
        </authorList>
    </citation>
    <scope>NUCLEOTIDE SEQUENCE</scope>
    <source>
        <strain evidence="5">PLY429</strain>
    </source>
</reference>
<dbReference type="Pfam" id="PF14382">
    <property type="entry name" value="ECR1_N"/>
    <property type="match status" value="1"/>
</dbReference>
<accession>A0A7S1SXC4</accession>
<name>A0A7S1SXC4_9CHLO</name>
<dbReference type="AlphaFoldDB" id="A0A7S1SXC4"/>
<dbReference type="PANTHER" id="PTHR12686">
    <property type="entry name" value="3'-5' EXORIBONUCLEASE CSL4-RELATED"/>
    <property type="match status" value="1"/>
</dbReference>
<dbReference type="Gene3D" id="2.40.50.100">
    <property type="match status" value="1"/>
</dbReference>
<dbReference type="GO" id="GO:0005737">
    <property type="term" value="C:cytoplasm"/>
    <property type="evidence" value="ECO:0007669"/>
    <property type="project" value="TreeGrafter"/>
</dbReference>
<dbReference type="GO" id="GO:0003723">
    <property type="term" value="F:RNA binding"/>
    <property type="evidence" value="ECO:0007669"/>
    <property type="project" value="InterPro"/>
</dbReference>
<protein>
    <recommendedName>
        <fullName evidence="4">S1 motif domain-containing protein</fullName>
    </recommendedName>
</protein>
<evidence type="ECO:0000259" key="4">
    <source>
        <dbReference type="PROSITE" id="PS50126"/>
    </source>
</evidence>
<dbReference type="FunFam" id="2.40.50.140:FF:000223">
    <property type="entry name" value="Chromosome 1, whole genome shotgun sequence"/>
    <property type="match status" value="1"/>
</dbReference>
<evidence type="ECO:0000256" key="2">
    <source>
        <dbReference type="ARBA" id="ARBA00022490"/>
    </source>
</evidence>
<dbReference type="InterPro" id="IPR003029">
    <property type="entry name" value="S1_domain"/>
</dbReference>
<sequence>MAGTAVVCPGDLLERQDKFSVGEGTYERNGYIISSIVGVREVREAKEAKEDKRPILCAVRRQGQQSIVPAPGDTVTCKVTNIAQRLARVEILCVGSRPTKEKFPGIIRVQDVRATEIDKVVMFNCFRPGDIVRAEVISLGDSRSYYLSTAKNELGVVYAKSLAGSPMMPISWQEMQCSKTNAKEPRKVAKTV</sequence>
<evidence type="ECO:0000256" key="3">
    <source>
        <dbReference type="ARBA" id="ARBA00022835"/>
    </source>
</evidence>
<dbReference type="PROSITE" id="PS50126">
    <property type="entry name" value="S1"/>
    <property type="match status" value="1"/>
</dbReference>
<dbReference type="GO" id="GO:0000176">
    <property type="term" value="C:nuclear exosome (RNase complex)"/>
    <property type="evidence" value="ECO:0007669"/>
    <property type="project" value="TreeGrafter"/>
</dbReference>
<gene>
    <name evidence="5" type="ORF">TCHU04912_LOCUS13365</name>
</gene>
<feature type="domain" description="S1 motif" evidence="4">
    <location>
        <begin position="72"/>
        <end position="151"/>
    </location>
</feature>
<dbReference type="CDD" id="cd05791">
    <property type="entry name" value="S1_CSL4"/>
    <property type="match status" value="1"/>
</dbReference>
<dbReference type="EMBL" id="HBGG01025850">
    <property type="protein sequence ID" value="CAD9211126.1"/>
    <property type="molecule type" value="Transcribed_RNA"/>
</dbReference>
<dbReference type="Gene3D" id="2.40.50.140">
    <property type="entry name" value="Nucleic acid-binding proteins"/>
    <property type="match status" value="1"/>
</dbReference>
<dbReference type="Pfam" id="PF10447">
    <property type="entry name" value="EXOSC1"/>
    <property type="match status" value="1"/>
</dbReference>
<dbReference type="GO" id="GO:0005730">
    <property type="term" value="C:nucleolus"/>
    <property type="evidence" value="ECO:0007669"/>
    <property type="project" value="UniProtKB-SubCell"/>
</dbReference>
<keyword evidence="2" id="KW-0963">Cytoplasm</keyword>
<dbReference type="InterPro" id="IPR039771">
    <property type="entry name" value="Csl4"/>
</dbReference>
<dbReference type="SUPFAM" id="SSF110324">
    <property type="entry name" value="Ribosomal L27 protein-like"/>
    <property type="match status" value="1"/>
</dbReference>
<dbReference type="InterPro" id="IPR025721">
    <property type="entry name" value="Exosome_cplx_N_dom"/>
</dbReference>
<proteinExistence type="predicted"/>
<dbReference type="InterPro" id="IPR012340">
    <property type="entry name" value="NA-bd_OB-fold"/>
</dbReference>
<dbReference type="SUPFAM" id="SSF50249">
    <property type="entry name" value="Nucleic acid-binding proteins"/>
    <property type="match status" value="1"/>
</dbReference>
<evidence type="ECO:0000313" key="5">
    <source>
        <dbReference type="EMBL" id="CAD9211126.1"/>
    </source>
</evidence>
<comment type="subcellular location">
    <subcellularLocation>
        <location evidence="1">Nucleus</location>
        <location evidence="1">Nucleolus</location>
    </subcellularLocation>
</comment>